<reference evidence="2" key="1">
    <citation type="journal article" date="2019" name="Int. J. Syst. Evol. Microbiol.">
        <title>The Global Catalogue of Microorganisms (GCM) 10K type strain sequencing project: providing services to taxonomists for standard genome sequencing and annotation.</title>
        <authorList>
            <consortium name="The Broad Institute Genomics Platform"/>
            <consortium name="The Broad Institute Genome Sequencing Center for Infectious Disease"/>
            <person name="Wu L."/>
            <person name="Ma J."/>
        </authorList>
    </citation>
    <scope>NUCLEOTIDE SEQUENCE [LARGE SCALE GENOMIC DNA]</scope>
    <source>
        <strain evidence="2">CCUG 56029</strain>
    </source>
</reference>
<dbReference type="PANTHER" id="PTHR43857:SF1">
    <property type="entry name" value="YJGH FAMILY PROTEIN"/>
    <property type="match status" value="1"/>
</dbReference>
<sequence>MSHDMRRHNIAGTSPWEAVVGYSRAVRVGQVVHVAGTTATMNGEVVGVNDPARQTQVVLDIIAAALAQAGARLEDVVRTRIYITDMTHWEDIGRAHGKVFGHIRPAASMVQVAALIDPRHLVEIEAEAIVS</sequence>
<dbReference type="Gene3D" id="3.30.1330.40">
    <property type="entry name" value="RutC-like"/>
    <property type="match status" value="1"/>
</dbReference>
<dbReference type="InterPro" id="IPR006175">
    <property type="entry name" value="YjgF/YER057c/UK114"/>
</dbReference>
<dbReference type="CDD" id="cd06154">
    <property type="entry name" value="YjgF_YER057c_UK114_like_6"/>
    <property type="match status" value="1"/>
</dbReference>
<keyword evidence="2" id="KW-1185">Reference proteome</keyword>
<gene>
    <name evidence="1" type="ORF">ACFOZ9_15855</name>
</gene>
<evidence type="ECO:0000313" key="2">
    <source>
        <dbReference type="Proteomes" id="UP001595998"/>
    </source>
</evidence>
<dbReference type="PANTHER" id="PTHR43857">
    <property type="entry name" value="BLR7761 PROTEIN"/>
    <property type="match status" value="1"/>
</dbReference>
<comment type="caution">
    <text evidence="1">The sequence shown here is derived from an EMBL/GenBank/DDBJ whole genome shotgun (WGS) entry which is preliminary data.</text>
</comment>
<dbReference type="Proteomes" id="UP001595998">
    <property type="component" value="Unassembled WGS sequence"/>
</dbReference>
<name>A0ABV8XV44_9DEIO</name>
<dbReference type="EMBL" id="JBHSEH010000024">
    <property type="protein sequence ID" value="MFC4427693.1"/>
    <property type="molecule type" value="Genomic_DNA"/>
</dbReference>
<proteinExistence type="predicted"/>
<evidence type="ECO:0000313" key="1">
    <source>
        <dbReference type="EMBL" id="MFC4427693.1"/>
    </source>
</evidence>
<organism evidence="1 2">
    <name type="scientific">Deinococcus navajonensis</name>
    <dbReference type="NCBI Taxonomy" id="309884"/>
    <lineage>
        <taxon>Bacteria</taxon>
        <taxon>Thermotogati</taxon>
        <taxon>Deinococcota</taxon>
        <taxon>Deinococci</taxon>
        <taxon>Deinococcales</taxon>
        <taxon>Deinococcaceae</taxon>
        <taxon>Deinococcus</taxon>
    </lineage>
</organism>
<dbReference type="Pfam" id="PF01042">
    <property type="entry name" value="Ribonuc_L-PSP"/>
    <property type="match status" value="1"/>
</dbReference>
<protein>
    <submittedName>
        <fullName evidence="1">RidA family protein</fullName>
    </submittedName>
</protein>
<accession>A0ABV8XV44</accession>
<dbReference type="InterPro" id="IPR035959">
    <property type="entry name" value="RutC-like_sf"/>
</dbReference>
<dbReference type="RefSeq" id="WP_380041435.1">
    <property type="nucleotide sequence ID" value="NZ_JBHSEH010000024.1"/>
</dbReference>
<dbReference type="SUPFAM" id="SSF55298">
    <property type="entry name" value="YjgF-like"/>
    <property type="match status" value="1"/>
</dbReference>